<organism evidence="2 3">
    <name type="scientific">Naegleria lovaniensis</name>
    <name type="common">Amoeba</name>
    <dbReference type="NCBI Taxonomy" id="51637"/>
    <lineage>
        <taxon>Eukaryota</taxon>
        <taxon>Discoba</taxon>
        <taxon>Heterolobosea</taxon>
        <taxon>Tetramitia</taxon>
        <taxon>Eutetramitia</taxon>
        <taxon>Vahlkampfiidae</taxon>
        <taxon>Naegleria</taxon>
    </lineage>
</organism>
<feature type="region of interest" description="Disordered" evidence="1">
    <location>
        <begin position="523"/>
        <end position="565"/>
    </location>
</feature>
<name>A0AA88KRF5_NAELO</name>
<proteinExistence type="predicted"/>
<dbReference type="EMBL" id="PYSW02000003">
    <property type="protein sequence ID" value="KAG2393246.1"/>
    <property type="molecule type" value="Genomic_DNA"/>
</dbReference>
<dbReference type="Proteomes" id="UP000816034">
    <property type="component" value="Unassembled WGS sequence"/>
</dbReference>
<reference evidence="2 3" key="1">
    <citation type="journal article" date="2018" name="BMC Genomics">
        <title>The genome of Naegleria lovaniensis, the basis for a comparative approach to unravel pathogenicity factors of the human pathogenic amoeba N. fowleri.</title>
        <authorList>
            <person name="Liechti N."/>
            <person name="Schurch N."/>
            <person name="Bruggmann R."/>
            <person name="Wittwer M."/>
        </authorList>
    </citation>
    <scope>NUCLEOTIDE SEQUENCE [LARGE SCALE GENOMIC DNA]</scope>
    <source>
        <strain evidence="2 3">ATCC 30569</strain>
    </source>
</reference>
<dbReference type="GeneID" id="68102277"/>
<sequence>MSQVVIEPMSDAHSTPTTKPNTHPMDLTTVQSSSSDKQGSTTTSDHQRSSSTTTTTPPQQEETILQVILLGDRNHNIKPAILSTQLLPQETSMMTISENGNNTSSCSNDCIESNGVGEQQQQLRSKTDSPNSTRHYHHHRGSFQVLGSAGEPNRANSSTSLDSNCSSASSTTDSVEAFSPPSNGLPQVGSPKSLPTMMTQQHNNPYNSSKFISTLTMNFNPNAPSGNAVLLLSQKQNLFDSVISKKSTSLPEFSSHLHSDNSSTGTDYDELSGSELSGYNDLYIVRNVNTVNIEDLIQCKEGNANMLDSDLVFLEHLKKVRTRYQSLSDRLIESENFYGGSDEMGGSLSNSPQLLTPQMVRTPPTMNAQDEASSQQATAQTFTFSSLEAFTQSFNATCIEYCQEELKFLYSIMSPSLESVKNETTTANHSPSSTIPSNSTPLQSLPIYISWNSLNIDELKCSCNVLKKISVLQHDFTLTEKMFIAQNLALPDCFNYMLFDNPTRSLIEQNKAIGRYKMNYSIDSDASSPETSPSTNEKKKKRFNWFGGSKKKQQQQLSNAVGRGGGNPITDKSMYLQVYIVLLEVADSRLIQIPSGFEHNVFRSAIAIGNWLLEWNEYSLIVPSRKSPHGTRLNHNYHYIPLRKIEGENVEKALIKLSNLCCLWNGNFVYDLKNCNHQHFVRDVLELLESENLFSPLPVTATQASFVPPLPPVGITNPTGNLASSSPIHIGNSHRDHGNTPEIPIRLFGTSVEMFLHRIQRDGYSSIAFYTNEEVKEVLYGKKKKTTSSSTPTKTNNHGMGSSPTKSTMAGIVASPPQSATSTRASIISTATTFSNTTVTSTSSSPGVMTAGSSMVCDMPPSPQLSYINKNGTNATIFNWNEKDFITFKEHRDVDNLYFQIKSAFGQGNDYFNSFEGQWDRWLLQLFDRSFWVRVTQSKKPVDRNSKDYPLTKQNARLTLHKESLEQLSQSKHVVTQKGNVLVHCKEEINCPFNPEALSTIEIDMMSKLADSSSLGDYEPSVPYRRNWISTFNLTTNNQQQ</sequence>
<dbReference type="AlphaFoldDB" id="A0AA88KRF5"/>
<feature type="compositionally biased region" description="Low complexity" evidence="1">
    <location>
        <begin position="155"/>
        <end position="174"/>
    </location>
</feature>
<dbReference type="RefSeq" id="XP_044555140.1">
    <property type="nucleotide sequence ID" value="XM_044700053.1"/>
</dbReference>
<feature type="compositionally biased region" description="Polar residues" evidence="1">
    <location>
        <begin position="95"/>
        <end position="133"/>
    </location>
</feature>
<feature type="compositionally biased region" description="Basic residues" evidence="1">
    <location>
        <begin position="538"/>
        <end position="553"/>
    </location>
</feature>
<evidence type="ECO:0000313" key="2">
    <source>
        <dbReference type="EMBL" id="KAG2393246.1"/>
    </source>
</evidence>
<feature type="region of interest" description="Disordered" evidence="1">
    <location>
        <begin position="1"/>
        <end position="61"/>
    </location>
</feature>
<protein>
    <submittedName>
        <fullName evidence="2">Uncharacterized protein</fullName>
    </submittedName>
</protein>
<keyword evidence="3" id="KW-1185">Reference proteome</keyword>
<feature type="compositionally biased region" description="Low complexity" evidence="1">
    <location>
        <begin position="40"/>
        <end position="56"/>
    </location>
</feature>
<feature type="compositionally biased region" description="Polar residues" evidence="1">
    <location>
        <begin position="28"/>
        <end position="39"/>
    </location>
</feature>
<feature type="compositionally biased region" description="Polar residues" evidence="1">
    <location>
        <begin position="12"/>
        <end position="21"/>
    </location>
</feature>
<feature type="compositionally biased region" description="Polar residues" evidence="1">
    <location>
        <begin position="523"/>
        <end position="535"/>
    </location>
</feature>
<accession>A0AA88KRF5</accession>
<gene>
    <name evidence="2" type="ORF">C9374_009823</name>
</gene>
<feature type="compositionally biased region" description="Polar residues" evidence="1">
    <location>
        <begin position="196"/>
        <end position="205"/>
    </location>
</feature>
<feature type="region of interest" description="Disordered" evidence="1">
    <location>
        <begin position="95"/>
        <end position="205"/>
    </location>
</feature>
<feature type="region of interest" description="Disordered" evidence="1">
    <location>
        <begin position="783"/>
        <end position="821"/>
    </location>
</feature>
<comment type="caution">
    <text evidence="2">The sequence shown here is derived from an EMBL/GenBank/DDBJ whole genome shotgun (WGS) entry which is preliminary data.</text>
</comment>
<feature type="compositionally biased region" description="Polar residues" evidence="1">
    <location>
        <begin position="796"/>
        <end position="808"/>
    </location>
</feature>
<evidence type="ECO:0000313" key="3">
    <source>
        <dbReference type="Proteomes" id="UP000816034"/>
    </source>
</evidence>
<feature type="region of interest" description="Disordered" evidence="1">
    <location>
        <begin position="250"/>
        <end position="270"/>
    </location>
</feature>
<evidence type="ECO:0000256" key="1">
    <source>
        <dbReference type="SAM" id="MobiDB-lite"/>
    </source>
</evidence>